<dbReference type="RefSeq" id="WP_092010600.1">
    <property type="nucleotide sequence ID" value="NZ_LT629766.1"/>
</dbReference>
<protein>
    <recommendedName>
        <fullName evidence="3">XRE family transcriptional regulator</fullName>
    </recommendedName>
</protein>
<dbReference type="InterPro" id="IPR010982">
    <property type="entry name" value="Lambda_DNA-bd_dom_sf"/>
</dbReference>
<name>A0A1H1PD62_9MICO</name>
<organism evidence="1 2">
    <name type="scientific">Brevibacterium siliguriense</name>
    <dbReference type="NCBI Taxonomy" id="1136497"/>
    <lineage>
        <taxon>Bacteria</taxon>
        <taxon>Bacillati</taxon>
        <taxon>Actinomycetota</taxon>
        <taxon>Actinomycetes</taxon>
        <taxon>Micrococcales</taxon>
        <taxon>Brevibacteriaceae</taxon>
        <taxon>Brevibacterium</taxon>
    </lineage>
</organism>
<dbReference type="EMBL" id="LT629766">
    <property type="protein sequence ID" value="SDS09238.1"/>
    <property type="molecule type" value="Genomic_DNA"/>
</dbReference>
<dbReference type="STRING" id="1136497.SAMN04489752_0964"/>
<dbReference type="Proteomes" id="UP000199597">
    <property type="component" value="Chromosome I"/>
</dbReference>
<dbReference type="OrthoDB" id="4419620at2"/>
<evidence type="ECO:0008006" key="3">
    <source>
        <dbReference type="Google" id="ProtNLM"/>
    </source>
</evidence>
<reference evidence="2" key="1">
    <citation type="submission" date="2016-10" db="EMBL/GenBank/DDBJ databases">
        <authorList>
            <person name="Varghese N."/>
            <person name="Submissions S."/>
        </authorList>
    </citation>
    <scope>NUCLEOTIDE SEQUENCE [LARGE SCALE GENOMIC DNA]</scope>
    <source>
        <strain evidence="2">DSM 23676</strain>
    </source>
</reference>
<keyword evidence="2" id="KW-1185">Reference proteome</keyword>
<evidence type="ECO:0000313" key="2">
    <source>
        <dbReference type="Proteomes" id="UP000199597"/>
    </source>
</evidence>
<dbReference type="GO" id="GO:0003677">
    <property type="term" value="F:DNA binding"/>
    <property type="evidence" value="ECO:0007669"/>
    <property type="project" value="InterPro"/>
</dbReference>
<dbReference type="AlphaFoldDB" id="A0A1H1PD62"/>
<proteinExistence type="predicted"/>
<dbReference type="Gene3D" id="1.10.260.40">
    <property type="entry name" value="lambda repressor-like DNA-binding domains"/>
    <property type="match status" value="1"/>
</dbReference>
<evidence type="ECO:0000313" key="1">
    <source>
        <dbReference type="EMBL" id="SDS09238.1"/>
    </source>
</evidence>
<sequence>MSTEEIIIDGPLARATRILCQVSAKHVADKAEIDKSELKDYEKGTADLTAEQERRLILALEQYGARFIPDGKEGGYGIRLKFSRAKVRAIERWEDEGGTPGADDV</sequence>
<accession>A0A1H1PD62</accession>
<gene>
    <name evidence="1" type="ORF">SAMN04489752_0964</name>
</gene>